<evidence type="ECO:0000259" key="4">
    <source>
        <dbReference type="Pfam" id="PF21761"/>
    </source>
</evidence>
<dbReference type="RefSeq" id="WP_268788137.1">
    <property type="nucleotide sequence ID" value="NZ_JAPQYE010000032.1"/>
</dbReference>
<keyword evidence="6" id="KW-1185">Reference proteome</keyword>
<dbReference type="InterPro" id="IPR015815">
    <property type="entry name" value="HIBADH-related"/>
</dbReference>
<dbReference type="InterPro" id="IPR013328">
    <property type="entry name" value="6PGD_dom2"/>
</dbReference>
<dbReference type="InterPro" id="IPR006115">
    <property type="entry name" value="6PGDH_NADP-bd"/>
</dbReference>
<evidence type="ECO:0000313" key="5">
    <source>
        <dbReference type="EMBL" id="MCZ0732490.1"/>
    </source>
</evidence>
<dbReference type="PANTHER" id="PTHR43580:SF2">
    <property type="entry name" value="CYTOKINE-LIKE NUCLEAR FACTOR N-PAC"/>
    <property type="match status" value="1"/>
</dbReference>
<protein>
    <submittedName>
        <fullName evidence="5">NAD(P)-binding domain-containing protein</fullName>
    </submittedName>
</protein>
<name>A0ABT4HQK4_MYCIR</name>
<comment type="caution">
    <text evidence="5">The sequence shown here is derived from an EMBL/GenBank/DDBJ whole genome shotgun (WGS) entry which is preliminary data.</text>
</comment>
<dbReference type="PANTHER" id="PTHR43580">
    <property type="entry name" value="OXIDOREDUCTASE GLYR1-RELATED"/>
    <property type="match status" value="1"/>
</dbReference>
<evidence type="ECO:0000313" key="6">
    <source>
        <dbReference type="Proteomes" id="UP001084650"/>
    </source>
</evidence>
<reference evidence="5" key="1">
    <citation type="submission" date="2022-12" db="EMBL/GenBank/DDBJ databases">
        <title>Whole genome sequence of Mycolicibacterium iranicum strain SBH312.</title>
        <authorList>
            <person name="Jani J."/>
            <person name="Arifin Mustapha Z."/>
            <person name="Ahmed K."/>
            <person name="Kai Ling C."/>
        </authorList>
    </citation>
    <scope>NUCLEOTIDE SEQUENCE</scope>
    <source>
        <strain evidence="5">SBH312</strain>
    </source>
</reference>
<dbReference type="Gene3D" id="3.40.50.720">
    <property type="entry name" value="NAD(P)-binding Rossmann-like Domain"/>
    <property type="match status" value="1"/>
</dbReference>
<dbReference type="EMBL" id="JAPQYE010000032">
    <property type="protein sequence ID" value="MCZ0732490.1"/>
    <property type="molecule type" value="Genomic_DNA"/>
</dbReference>
<accession>A0ABT4HQK4</accession>
<feature type="domain" description="6-phosphogluconate dehydrogenase NADP-binding" evidence="3">
    <location>
        <begin position="4"/>
        <end position="154"/>
    </location>
</feature>
<feature type="domain" description="NADPH-dependent reductive aminase-like C-terminal" evidence="4">
    <location>
        <begin position="159"/>
        <end position="284"/>
    </location>
</feature>
<dbReference type="InterPro" id="IPR036291">
    <property type="entry name" value="NAD(P)-bd_dom_sf"/>
</dbReference>
<comment type="similarity">
    <text evidence="1">Belongs to the HIBADH-related family.</text>
</comment>
<dbReference type="Gene3D" id="1.10.1040.10">
    <property type="entry name" value="N-(1-d-carboxylethyl)-l-norvaline Dehydrogenase, domain 2"/>
    <property type="match status" value="1"/>
</dbReference>
<dbReference type="InterPro" id="IPR048666">
    <property type="entry name" value="RedAm-like_C"/>
</dbReference>
<evidence type="ECO:0000259" key="3">
    <source>
        <dbReference type="Pfam" id="PF03446"/>
    </source>
</evidence>
<evidence type="ECO:0000256" key="2">
    <source>
        <dbReference type="ARBA" id="ARBA00023002"/>
    </source>
</evidence>
<gene>
    <name evidence="5" type="ORF">OY187_31040</name>
</gene>
<keyword evidence="2" id="KW-0560">Oxidoreductase</keyword>
<proteinExistence type="inferred from homology"/>
<dbReference type="Pfam" id="PF21761">
    <property type="entry name" value="RedAm-like_C"/>
    <property type="match status" value="1"/>
</dbReference>
<dbReference type="PIRSF" id="PIRSF000103">
    <property type="entry name" value="HIBADH"/>
    <property type="match status" value="1"/>
</dbReference>
<dbReference type="Proteomes" id="UP001084650">
    <property type="component" value="Unassembled WGS sequence"/>
</dbReference>
<sequence length="309" mass="31940">MTTVSVIGLGPMGQALAGAFLDAGHSVTVWNRTKSKAAQLLSHGARWASDPAEAVTAGDITLVNVVDHDAVDAVLAAAGAAVAGRVVVGLSSDTPDRARGTAKLVADAGGRYLDGAIMTPTDVMGTPDTSVLYAGPERLFDQHRALFEVLGRATWLGEDHGRAAAFDMALLDVFWTATGGFLHALETARAQGITPGELLAHALGIAEILPPVFTEIAERIEADRHDEASASVTSVASSLAHLIETSESSGVDAGALKAMKRYADAAVVAGYGDAEISRLALAMRDVRVPGASRGGAARQKVRGAPFVRR</sequence>
<dbReference type="Pfam" id="PF03446">
    <property type="entry name" value="NAD_binding_2"/>
    <property type="match status" value="1"/>
</dbReference>
<dbReference type="InterPro" id="IPR051265">
    <property type="entry name" value="HIBADH-related_NP60_sf"/>
</dbReference>
<organism evidence="5 6">
    <name type="scientific">Mycolicibacterium iranicum</name>
    <name type="common">Mycobacterium iranicum</name>
    <dbReference type="NCBI Taxonomy" id="912594"/>
    <lineage>
        <taxon>Bacteria</taxon>
        <taxon>Bacillati</taxon>
        <taxon>Actinomycetota</taxon>
        <taxon>Actinomycetes</taxon>
        <taxon>Mycobacteriales</taxon>
        <taxon>Mycobacteriaceae</taxon>
        <taxon>Mycolicibacterium</taxon>
    </lineage>
</organism>
<dbReference type="SUPFAM" id="SSF51735">
    <property type="entry name" value="NAD(P)-binding Rossmann-fold domains"/>
    <property type="match status" value="1"/>
</dbReference>
<evidence type="ECO:0000256" key="1">
    <source>
        <dbReference type="ARBA" id="ARBA00009080"/>
    </source>
</evidence>